<gene>
    <name evidence="3" type="ORF">GCM10022211_07260</name>
</gene>
<feature type="domain" description="PPIase cyclophilin-type" evidence="2">
    <location>
        <begin position="43"/>
        <end position="210"/>
    </location>
</feature>
<protein>
    <submittedName>
        <fullName evidence="3">Peptidylprolyl isomerase</fullName>
    </submittedName>
</protein>
<keyword evidence="1" id="KW-0732">Signal</keyword>
<feature type="signal peptide" evidence="1">
    <location>
        <begin position="1"/>
        <end position="17"/>
    </location>
</feature>
<evidence type="ECO:0000313" key="4">
    <source>
        <dbReference type="Proteomes" id="UP001501310"/>
    </source>
</evidence>
<dbReference type="PROSITE" id="PS50072">
    <property type="entry name" value="CSA_PPIASE_2"/>
    <property type="match status" value="1"/>
</dbReference>
<dbReference type="InterPro" id="IPR002130">
    <property type="entry name" value="Cyclophilin-type_PPIase_dom"/>
</dbReference>
<dbReference type="EMBL" id="BAAAZD010000001">
    <property type="protein sequence ID" value="GAA3999744.1"/>
    <property type="molecule type" value="Genomic_DNA"/>
</dbReference>
<dbReference type="SUPFAM" id="SSF50891">
    <property type="entry name" value="Cyclophilin-like"/>
    <property type="match status" value="1"/>
</dbReference>
<keyword evidence="3" id="KW-0413">Isomerase</keyword>
<dbReference type="GO" id="GO:0016853">
    <property type="term" value="F:isomerase activity"/>
    <property type="evidence" value="ECO:0007669"/>
    <property type="project" value="UniProtKB-KW"/>
</dbReference>
<name>A0ABP7RMW8_9SPHN</name>
<dbReference type="InterPro" id="IPR029000">
    <property type="entry name" value="Cyclophilin-like_dom_sf"/>
</dbReference>
<comment type="caution">
    <text evidence="3">The sequence shown here is derived from an EMBL/GenBank/DDBJ whole genome shotgun (WGS) entry which is preliminary data.</text>
</comment>
<organism evidence="3 4">
    <name type="scientific">Sphingomonas humi</name>
    <dbReference type="NCBI Taxonomy" id="335630"/>
    <lineage>
        <taxon>Bacteria</taxon>
        <taxon>Pseudomonadati</taxon>
        <taxon>Pseudomonadota</taxon>
        <taxon>Alphaproteobacteria</taxon>
        <taxon>Sphingomonadales</taxon>
        <taxon>Sphingomonadaceae</taxon>
        <taxon>Sphingomonas</taxon>
    </lineage>
</organism>
<dbReference type="Proteomes" id="UP001501310">
    <property type="component" value="Unassembled WGS sequence"/>
</dbReference>
<sequence length="298" mass="31367">MSILLALAAAQAAAAAAKPLTPSEIVAKAPAAAWREVAPDDLMVIDYQGGGRTIVELAPAFAPVHVANIRALAGSGYWNGASIYRVQDNYVTQWGVNEGGPPVPAAVVKKPPAEYDRPLKGLAPRPLGYPDAYARGVGHAMGWPVAWNPATSRANLTHCYGMVGVGRDMAPDTGMGGELYTVIGHAPRHLDRNIALVGRVVEGMEQMSALPRGTEALGIYKTGTVARMIASVRLASAMPAAERPRFQVMETGSATFAAYVKARANRRDAFFNVPSGGVDLCNAPVPVRRTPALSSSSR</sequence>
<feature type="chain" id="PRO_5045240516" evidence="1">
    <location>
        <begin position="18"/>
        <end position="298"/>
    </location>
</feature>
<accession>A0ABP7RMW8</accession>
<evidence type="ECO:0000259" key="2">
    <source>
        <dbReference type="PROSITE" id="PS50072"/>
    </source>
</evidence>
<reference evidence="4" key="1">
    <citation type="journal article" date="2019" name="Int. J. Syst. Evol. Microbiol.">
        <title>The Global Catalogue of Microorganisms (GCM) 10K type strain sequencing project: providing services to taxonomists for standard genome sequencing and annotation.</title>
        <authorList>
            <consortium name="The Broad Institute Genomics Platform"/>
            <consortium name="The Broad Institute Genome Sequencing Center for Infectious Disease"/>
            <person name="Wu L."/>
            <person name="Ma J."/>
        </authorList>
    </citation>
    <scope>NUCLEOTIDE SEQUENCE [LARGE SCALE GENOMIC DNA]</scope>
    <source>
        <strain evidence="4">JCM 16603</strain>
    </source>
</reference>
<keyword evidence="4" id="KW-1185">Reference proteome</keyword>
<evidence type="ECO:0000313" key="3">
    <source>
        <dbReference type="EMBL" id="GAA3999744.1"/>
    </source>
</evidence>
<proteinExistence type="predicted"/>
<evidence type="ECO:0000256" key="1">
    <source>
        <dbReference type="SAM" id="SignalP"/>
    </source>
</evidence>
<dbReference type="RefSeq" id="WP_344708798.1">
    <property type="nucleotide sequence ID" value="NZ_BAAAZD010000001.1"/>
</dbReference>
<dbReference type="Pfam" id="PF00160">
    <property type="entry name" value="Pro_isomerase"/>
    <property type="match status" value="1"/>
</dbReference>
<dbReference type="Gene3D" id="2.40.100.10">
    <property type="entry name" value="Cyclophilin-like"/>
    <property type="match status" value="1"/>
</dbReference>